<feature type="region of interest" description="Disordered" evidence="1">
    <location>
        <begin position="33"/>
        <end position="57"/>
    </location>
</feature>
<proteinExistence type="predicted"/>
<dbReference type="AlphaFoldDB" id="A0A375E8S6"/>
<protein>
    <submittedName>
        <fullName evidence="2">Uncharacterized protein</fullName>
    </submittedName>
</protein>
<name>A0A375E8S6_9BURK</name>
<sequence>MRLADALHRPGIRVSPDEKSLGAQQLWNIVYRNGPTQSDETAPNPSAPRESSCHNTS</sequence>
<organism evidence="2">
    <name type="scientific">Cupriavidus taiwanensis</name>
    <dbReference type="NCBI Taxonomy" id="164546"/>
    <lineage>
        <taxon>Bacteria</taxon>
        <taxon>Pseudomonadati</taxon>
        <taxon>Pseudomonadota</taxon>
        <taxon>Betaproteobacteria</taxon>
        <taxon>Burkholderiales</taxon>
        <taxon>Burkholderiaceae</taxon>
        <taxon>Cupriavidus</taxon>
    </lineage>
</organism>
<evidence type="ECO:0000313" key="2">
    <source>
        <dbReference type="EMBL" id="SOZ70380.1"/>
    </source>
</evidence>
<reference evidence="2" key="1">
    <citation type="submission" date="2018-01" db="EMBL/GenBank/DDBJ databases">
        <authorList>
            <person name="Clerissi C."/>
        </authorList>
    </citation>
    <scope>NUCLEOTIDE SEQUENCE</scope>
    <source>
        <strain evidence="2">Cupriavidus taiwanensis STM 8556</strain>
    </source>
</reference>
<feature type="compositionally biased region" description="Polar residues" evidence="1">
    <location>
        <begin position="34"/>
        <end position="44"/>
    </location>
</feature>
<dbReference type="EMBL" id="OFTH01000041">
    <property type="protein sequence ID" value="SOZ70380.1"/>
    <property type="molecule type" value="Genomic_DNA"/>
</dbReference>
<dbReference type="Proteomes" id="UP000256952">
    <property type="component" value="Chromosome CBM2613_b"/>
</dbReference>
<evidence type="ECO:0000256" key="1">
    <source>
        <dbReference type="SAM" id="MobiDB-lite"/>
    </source>
</evidence>
<gene>
    <name evidence="2" type="ORF">CBM2613_B160032</name>
</gene>
<accession>A0A375E8S6</accession>
<comment type="caution">
    <text evidence="2">The sequence shown here is derived from an EMBL/GenBank/DDBJ whole genome shotgun (WGS) entry which is preliminary data.</text>
</comment>